<accession>A0AC34RT29</accession>
<reference evidence="2" key="1">
    <citation type="submission" date="2022-11" db="UniProtKB">
        <authorList>
            <consortium name="WormBaseParasite"/>
        </authorList>
    </citation>
    <scope>IDENTIFICATION</scope>
</reference>
<name>A0AC34RT29_9BILA</name>
<evidence type="ECO:0000313" key="2">
    <source>
        <dbReference type="WBParaSite" id="JU765_v2.g9711.t1"/>
    </source>
</evidence>
<evidence type="ECO:0000313" key="1">
    <source>
        <dbReference type="Proteomes" id="UP000887576"/>
    </source>
</evidence>
<protein>
    <submittedName>
        <fullName evidence="2">Saposin B-type domain-containing protein</fullName>
    </submittedName>
</protein>
<sequence>YYFEELKKSIFYKPDEIIENPSIERRLSGSPDIGILVIVTNDANLSEYKIALDSLRCYSQLQNYDFNLVFVDDYWRKKCPQKQFMFQRHCITSNLLSKHDWTLFIDADVGVVNPNRLLDDFVIQLENHVDILFFDRFFDWEIAAGSYFARNTSFASEFLMKFSNMEEILPNSFVGSDNGAIHWLFLTEFFTNQTSIFSKNDCWKILEKSKDFTDLFVFEACCRQIIGENQILKSQTKNGHVKILPKGTGWMRDAWITDSKWSLEYDFMLHGWKTSIMYPLIENSTSWNRALIRNKWGKWYQTLAMNNFLNYSCKNGKIKWKWWKSLMLEKEEIIDLLEKRKFNSQIHSEYQLGLLQQLGHPTEKKMKTLIVFVAFIAITAALVYPPRFKCALCHDFVKEVEKELALDADYFHKHDAHKLCLKFEELRYPFNTVCKHFSPKEIDEIFEEFRKPTPSKEICKKVKLC</sequence>
<organism evidence="1 2">
    <name type="scientific">Panagrolaimus sp. JU765</name>
    <dbReference type="NCBI Taxonomy" id="591449"/>
    <lineage>
        <taxon>Eukaryota</taxon>
        <taxon>Metazoa</taxon>
        <taxon>Ecdysozoa</taxon>
        <taxon>Nematoda</taxon>
        <taxon>Chromadorea</taxon>
        <taxon>Rhabditida</taxon>
        <taxon>Tylenchina</taxon>
        <taxon>Panagrolaimomorpha</taxon>
        <taxon>Panagrolaimoidea</taxon>
        <taxon>Panagrolaimidae</taxon>
        <taxon>Panagrolaimus</taxon>
    </lineage>
</organism>
<dbReference type="WBParaSite" id="JU765_v2.g9711.t1">
    <property type="protein sequence ID" value="JU765_v2.g9711.t1"/>
    <property type="gene ID" value="JU765_v2.g9711"/>
</dbReference>
<dbReference type="Proteomes" id="UP000887576">
    <property type="component" value="Unplaced"/>
</dbReference>
<proteinExistence type="predicted"/>